<evidence type="ECO:0000313" key="3">
    <source>
        <dbReference type="Proteomes" id="UP000262802"/>
    </source>
</evidence>
<reference evidence="2 3" key="1">
    <citation type="submission" date="2018-09" db="EMBL/GenBank/DDBJ databases">
        <title>Hymenobacter medium sp. nov., isolated from R2A medium.</title>
        <authorList>
            <person name="Yingchao G."/>
        </authorList>
    </citation>
    <scope>NUCLEOTIDE SEQUENCE [LARGE SCALE GENOMIC DNA]</scope>
    <source>
        <strain evidence="3">sh-6</strain>
    </source>
</reference>
<sequence>MQSMSEVQRIIDQLQRAFDGDAWSGPSLQATLLGVSAAQAAMHPLLQAHSIWELVLHLTTWSDTVRQRIEQRQNVPPAAADWPVAPAVPSEAAWQQANHELCLAHERLVALLRTLPDADLEQVLGTARDRADGSGVSIYVLLHGTAQHYLYHAGQIALLRKLL</sequence>
<dbReference type="SUPFAM" id="SSF109854">
    <property type="entry name" value="DinB/YfiT-like putative metalloenzymes"/>
    <property type="match status" value="1"/>
</dbReference>
<evidence type="ECO:0000313" key="2">
    <source>
        <dbReference type="EMBL" id="AYA38482.1"/>
    </source>
</evidence>
<feature type="domain" description="DinB-like" evidence="1">
    <location>
        <begin position="28"/>
        <end position="156"/>
    </location>
</feature>
<keyword evidence="3" id="KW-1185">Reference proteome</keyword>
<evidence type="ECO:0000259" key="1">
    <source>
        <dbReference type="Pfam" id="PF12867"/>
    </source>
</evidence>
<protein>
    <submittedName>
        <fullName evidence="2">DinB family protein</fullName>
    </submittedName>
</protein>
<dbReference type="OrthoDB" id="9814103at2"/>
<dbReference type="InterPro" id="IPR034660">
    <property type="entry name" value="DinB/YfiT-like"/>
</dbReference>
<accession>A0A3B7R418</accession>
<dbReference type="Pfam" id="PF12867">
    <property type="entry name" value="DinB_2"/>
    <property type="match status" value="1"/>
</dbReference>
<gene>
    <name evidence="2" type="ORF">D3Y59_16350</name>
</gene>
<dbReference type="Gene3D" id="1.20.120.450">
    <property type="entry name" value="dinb family like domain"/>
    <property type="match status" value="1"/>
</dbReference>
<proteinExistence type="predicted"/>
<organism evidence="2 3">
    <name type="scientific">Hymenobacter oligotrophus</name>
    <dbReference type="NCBI Taxonomy" id="2319843"/>
    <lineage>
        <taxon>Bacteria</taxon>
        <taxon>Pseudomonadati</taxon>
        <taxon>Bacteroidota</taxon>
        <taxon>Cytophagia</taxon>
        <taxon>Cytophagales</taxon>
        <taxon>Hymenobacteraceae</taxon>
        <taxon>Hymenobacter</taxon>
    </lineage>
</organism>
<dbReference type="Proteomes" id="UP000262802">
    <property type="component" value="Chromosome"/>
</dbReference>
<name>A0A3B7R418_9BACT</name>
<dbReference type="KEGG" id="hyh:D3Y59_16350"/>
<dbReference type="EMBL" id="CP032317">
    <property type="protein sequence ID" value="AYA38482.1"/>
    <property type="molecule type" value="Genomic_DNA"/>
</dbReference>
<dbReference type="AlphaFoldDB" id="A0A3B7R418"/>
<dbReference type="InterPro" id="IPR024775">
    <property type="entry name" value="DinB-like"/>
</dbReference>